<evidence type="ECO:0000313" key="1">
    <source>
        <dbReference type="EMBL" id="KUZ88872.1"/>
    </source>
</evidence>
<dbReference type="Proteomes" id="UP000065521">
    <property type="component" value="Unassembled WGS sequence"/>
</dbReference>
<gene>
    <name evidence="1" type="ORF">WI38_19085</name>
</gene>
<dbReference type="InterPro" id="IPR035093">
    <property type="entry name" value="RelE/ParE_toxin_dom_sf"/>
</dbReference>
<organism evidence="1 2">
    <name type="scientific">Burkholderia ubonensis</name>
    <dbReference type="NCBI Taxonomy" id="101571"/>
    <lineage>
        <taxon>Bacteria</taxon>
        <taxon>Pseudomonadati</taxon>
        <taxon>Pseudomonadota</taxon>
        <taxon>Betaproteobacteria</taxon>
        <taxon>Burkholderiales</taxon>
        <taxon>Burkholderiaceae</taxon>
        <taxon>Burkholderia</taxon>
        <taxon>Burkholderia cepacia complex</taxon>
    </lineage>
</organism>
<dbReference type="Pfam" id="PF05015">
    <property type="entry name" value="HigB-like_toxin"/>
    <property type="match status" value="1"/>
</dbReference>
<protein>
    <submittedName>
        <fullName evidence="1">Killer protein</fullName>
    </submittedName>
</protein>
<dbReference type="Gene3D" id="3.30.2310.20">
    <property type="entry name" value="RelE-like"/>
    <property type="match status" value="1"/>
</dbReference>
<reference evidence="1 2" key="1">
    <citation type="submission" date="2015-11" db="EMBL/GenBank/DDBJ databases">
        <title>Expanding the genomic diversity of Burkholderia species for the development of highly accurate diagnostics.</title>
        <authorList>
            <person name="Sahl J."/>
            <person name="Keim P."/>
            <person name="Wagner D."/>
        </authorList>
    </citation>
    <scope>NUCLEOTIDE SEQUENCE [LARGE SCALE GENOMIC DNA]</scope>
    <source>
        <strain evidence="1 2">RF32-BP4</strain>
    </source>
</reference>
<dbReference type="RefSeq" id="WP_059616417.1">
    <property type="nucleotide sequence ID" value="NZ_CABVPQ010000040.1"/>
</dbReference>
<dbReference type="SUPFAM" id="SSF143011">
    <property type="entry name" value="RelE-like"/>
    <property type="match status" value="1"/>
</dbReference>
<evidence type="ECO:0000313" key="2">
    <source>
        <dbReference type="Proteomes" id="UP000065521"/>
    </source>
</evidence>
<dbReference type="PANTHER" id="PTHR40266">
    <property type="entry name" value="TOXIN HIGB-1"/>
    <property type="match status" value="1"/>
</dbReference>
<accession>A0A102HIL2</accession>
<sequence>MIKSWQHKGLEAFFLSGSKAGIRPDHAPRLGRQLARLDLASAPLDMNLPGWRFHRLEGSLVGHYAISVNGNWRLTFRFDGPDAVLVDYQDYH</sequence>
<dbReference type="PANTHER" id="PTHR40266:SF2">
    <property type="entry name" value="TOXIN HIGB-1"/>
    <property type="match status" value="1"/>
</dbReference>
<comment type="caution">
    <text evidence="1">The sequence shown here is derived from an EMBL/GenBank/DDBJ whole genome shotgun (WGS) entry which is preliminary data.</text>
</comment>
<dbReference type="EMBL" id="LOTN01000036">
    <property type="protein sequence ID" value="KUZ88872.1"/>
    <property type="molecule type" value="Genomic_DNA"/>
</dbReference>
<dbReference type="AlphaFoldDB" id="A0A102HIL2"/>
<name>A0A102HIL2_9BURK</name>
<dbReference type="InterPro" id="IPR007711">
    <property type="entry name" value="HigB-1"/>
</dbReference>
<proteinExistence type="predicted"/>